<name>A0A086TCU7_HAPC1</name>
<proteinExistence type="predicted"/>
<dbReference type="EMBL" id="JPKY01000012">
    <property type="protein sequence ID" value="KFH47179.1"/>
    <property type="molecule type" value="Genomic_DNA"/>
</dbReference>
<evidence type="ECO:0000256" key="1">
    <source>
        <dbReference type="SAM" id="MobiDB-lite"/>
    </source>
</evidence>
<evidence type="ECO:0000313" key="2">
    <source>
        <dbReference type="EMBL" id="KFH47179.1"/>
    </source>
</evidence>
<evidence type="ECO:0000313" key="3">
    <source>
        <dbReference type="Proteomes" id="UP000029964"/>
    </source>
</evidence>
<sequence length="137" mass="14804">MLKTTGHPVPRGQTTDPPIMDGRVIQVPDLKRCYPESPGAARPADQKKLKTMRGREPTSPCVPIPPTSPAHTNQEQQHFQDDRMEEIQFVDIMYDSPSTQCTEPPPLSPKSAASGHLQTSSPSSGDPTITSSAETAA</sequence>
<comment type="caution">
    <text evidence="2">The sequence shown here is derived from an EMBL/GenBank/DDBJ whole genome shotgun (WGS) entry which is preliminary data.</text>
</comment>
<dbReference type="AlphaFoldDB" id="A0A086TCU7"/>
<feature type="compositionally biased region" description="Polar residues" evidence="1">
    <location>
        <begin position="116"/>
        <end position="137"/>
    </location>
</feature>
<protein>
    <submittedName>
        <fullName evidence="2">Uncharacterized protein</fullName>
    </submittedName>
</protein>
<accession>A0A086TCU7</accession>
<keyword evidence="3" id="KW-1185">Reference proteome</keyword>
<feature type="compositionally biased region" description="Basic and acidic residues" evidence="1">
    <location>
        <begin position="44"/>
        <end position="56"/>
    </location>
</feature>
<gene>
    <name evidence="2" type="ORF">ACRE_019780</name>
</gene>
<feature type="region of interest" description="Disordered" evidence="1">
    <location>
        <begin position="93"/>
        <end position="137"/>
    </location>
</feature>
<reference evidence="3" key="1">
    <citation type="journal article" date="2014" name="Genome Announc.">
        <title>Genome sequence and annotation of Acremonium chrysogenum, producer of the beta-lactam antibiotic cephalosporin C.</title>
        <authorList>
            <person name="Terfehr D."/>
            <person name="Dahlmann T.A."/>
            <person name="Specht T."/>
            <person name="Zadra I."/>
            <person name="Kuernsteiner H."/>
            <person name="Kueck U."/>
        </authorList>
    </citation>
    <scope>NUCLEOTIDE SEQUENCE [LARGE SCALE GENOMIC DNA]</scope>
    <source>
        <strain evidence="3">ATCC 11550 / CBS 779.69 / DSM 880 / IAM 14645 / JCM 23072 / IMI 49137</strain>
    </source>
</reference>
<dbReference type="HOGENOM" id="CLU_1864530_0_0_1"/>
<dbReference type="Proteomes" id="UP000029964">
    <property type="component" value="Unassembled WGS sequence"/>
</dbReference>
<feature type="region of interest" description="Disordered" evidence="1">
    <location>
        <begin position="1"/>
        <end position="79"/>
    </location>
</feature>
<organism evidence="2 3">
    <name type="scientific">Hapsidospora chrysogenum (strain ATCC 11550 / CBS 779.69 / DSM 880 / IAM 14645 / JCM 23072 / IMI 49137)</name>
    <name type="common">Acremonium chrysogenum</name>
    <dbReference type="NCBI Taxonomy" id="857340"/>
    <lineage>
        <taxon>Eukaryota</taxon>
        <taxon>Fungi</taxon>
        <taxon>Dikarya</taxon>
        <taxon>Ascomycota</taxon>
        <taxon>Pezizomycotina</taxon>
        <taxon>Sordariomycetes</taxon>
        <taxon>Hypocreomycetidae</taxon>
        <taxon>Hypocreales</taxon>
        <taxon>Bionectriaceae</taxon>
        <taxon>Hapsidospora</taxon>
    </lineage>
</organism>